<gene>
    <name evidence="6" type="ORF">A9404_08840</name>
</gene>
<dbReference type="InterPro" id="IPR036714">
    <property type="entry name" value="SDH_sf"/>
</dbReference>
<dbReference type="InterPro" id="IPR050531">
    <property type="entry name" value="SdhE_FAD_assembly_factor"/>
</dbReference>
<evidence type="ECO:0000256" key="1">
    <source>
        <dbReference type="ARBA" id="ARBA00004496"/>
    </source>
</evidence>
<dbReference type="Proteomes" id="UP000078596">
    <property type="component" value="Chromosome"/>
</dbReference>
<keyword evidence="5" id="KW-0143">Chaperone</keyword>
<dbReference type="KEGG" id="haz:A9404_08840"/>
<keyword evidence="4" id="KW-0963">Cytoplasm</keyword>
<dbReference type="GO" id="GO:0005737">
    <property type="term" value="C:cytoplasm"/>
    <property type="evidence" value="ECO:0007669"/>
    <property type="project" value="UniProtKB-SubCell"/>
</dbReference>
<dbReference type="InterPro" id="IPR005631">
    <property type="entry name" value="SDH"/>
</dbReference>
<dbReference type="STRING" id="1860122.A9404_08840"/>
<protein>
    <recommendedName>
        <fullName evidence="3">FAD assembly factor SdhE</fullName>
    </recommendedName>
</protein>
<evidence type="ECO:0000256" key="3">
    <source>
        <dbReference type="ARBA" id="ARBA00019418"/>
    </source>
</evidence>
<comment type="similarity">
    <text evidence="2">Belongs to the SdhE FAD assembly factor family.</text>
</comment>
<dbReference type="EMBL" id="CP016027">
    <property type="protein sequence ID" value="ANJ68385.1"/>
    <property type="molecule type" value="Genomic_DNA"/>
</dbReference>
<accession>A0A191ZKJ6</accession>
<evidence type="ECO:0000256" key="2">
    <source>
        <dbReference type="ARBA" id="ARBA00008571"/>
    </source>
</evidence>
<dbReference type="PANTHER" id="PTHR39585">
    <property type="entry name" value="FAD ASSEMBLY FACTOR SDHE"/>
    <property type="match status" value="1"/>
</dbReference>
<proteinExistence type="inferred from homology"/>
<keyword evidence="7" id="KW-1185">Reference proteome</keyword>
<name>A0A191ZKJ6_9GAMM</name>
<evidence type="ECO:0000313" key="7">
    <source>
        <dbReference type="Proteomes" id="UP000078596"/>
    </source>
</evidence>
<evidence type="ECO:0000313" key="6">
    <source>
        <dbReference type="EMBL" id="ANJ68385.1"/>
    </source>
</evidence>
<sequence>MNRIRWHCRRGMLELDMVLARFLDDNASRMTRAQWQEFEQMLSQADQELWQDIRDQTPDPGPAPSVVLQWLRASVVS</sequence>
<organism evidence="6 7">
    <name type="scientific">Halothiobacillus diazotrophicus</name>
    <dbReference type="NCBI Taxonomy" id="1860122"/>
    <lineage>
        <taxon>Bacteria</taxon>
        <taxon>Pseudomonadati</taxon>
        <taxon>Pseudomonadota</taxon>
        <taxon>Gammaproteobacteria</taxon>
        <taxon>Chromatiales</taxon>
        <taxon>Halothiobacillaceae</taxon>
        <taxon>Halothiobacillus</taxon>
    </lineage>
</organism>
<dbReference type="PANTHER" id="PTHR39585:SF1">
    <property type="entry name" value="FAD ASSEMBLY FACTOR SDHE"/>
    <property type="match status" value="1"/>
</dbReference>
<dbReference type="Gene3D" id="1.10.150.250">
    <property type="entry name" value="Flavinator of succinate dehydrogenase"/>
    <property type="match status" value="1"/>
</dbReference>
<comment type="subcellular location">
    <subcellularLocation>
        <location evidence="1">Cytoplasm</location>
    </subcellularLocation>
</comment>
<reference evidence="6 7" key="1">
    <citation type="submission" date="2016-06" db="EMBL/GenBank/DDBJ databases">
        <title>Insight into the functional genes involving in sulfur oxidation in Pearl River water.</title>
        <authorList>
            <person name="Luo J."/>
            <person name="Tan X."/>
            <person name="Lin W."/>
        </authorList>
    </citation>
    <scope>NUCLEOTIDE SEQUENCE [LARGE SCALE GENOMIC DNA]</scope>
    <source>
        <strain evidence="6 7">LS2</strain>
    </source>
</reference>
<evidence type="ECO:0000256" key="4">
    <source>
        <dbReference type="ARBA" id="ARBA00022490"/>
    </source>
</evidence>
<dbReference type="SUPFAM" id="SSF109910">
    <property type="entry name" value="YgfY-like"/>
    <property type="match status" value="1"/>
</dbReference>
<dbReference type="Pfam" id="PF03937">
    <property type="entry name" value="Sdh5"/>
    <property type="match status" value="1"/>
</dbReference>
<dbReference type="AlphaFoldDB" id="A0A191ZKJ6"/>
<evidence type="ECO:0000256" key="5">
    <source>
        <dbReference type="ARBA" id="ARBA00023186"/>
    </source>
</evidence>